<dbReference type="PROSITE" id="PS50949">
    <property type="entry name" value="HTH_GNTR"/>
    <property type="match status" value="1"/>
</dbReference>
<proteinExistence type="predicted"/>
<dbReference type="InterPro" id="IPR036388">
    <property type="entry name" value="WH-like_DNA-bd_sf"/>
</dbReference>
<accession>A0A023D8J0</accession>
<dbReference type="SUPFAM" id="SSF46785">
    <property type="entry name" value="Winged helix' DNA-binding domain"/>
    <property type="match status" value="1"/>
</dbReference>
<dbReference type="InterPro" id="IPR000524">
    <property type="entry name" value="Tscrpt_reg_HTH_GntR"/>
</dbReference>
<reference evidence="5 6" key="2">
    <citation type="journal article" date="2014" name="FEMS Microbiol. Lett.">
        <title>Draft genomic DNA sequence of the facultatively methylotrophic bacterium Acidomonas methanolica type strain MB58.</title>
        <authorList>
            <person name="Higashiura N."/>
            <person name="Hadano H."/>
            <person name="Hirakawa H."/>
            <person name="Matsutani M."/>
            <person name="Takabe S."/>
            <person name="Matsushita K."/>
            <person name="Azuma Y."/>
        </authorList>
    </citation>
    <scope>NUCLEOTIDE SEQUENCE [LARGE SCALE GENOMIC DNA]</scope>
    <source>
        <strain evidence="5 6">MB58</strain>
    </source>
</reference>
<dbReference type="SMART" id="SM00895">
    <property type="entry name" value="FCD"/>
    <property type="match status" value="1"/>
</dbReference>
<dbReference type="SMART" id="SM00345">
    <property type="entry name" value="HTH_GNTR"/>
    <property type="match status" value="1"/>
</dbReference>
<dbReference type="Pfam" id="PF07729">
    <property type="entry name" value="FCD"/>
    <property type="match status" value="1"/>
</dbReference>
<dbReference type="Pfam" id="PF00392">
    <property type="entry name" value="GntR"/>
    <property type="match status" value="1"/>
</dbReference>
<dbReference type="PANTHER" id="PTHR43537:SF6">
    <property type="entry name" value="HTH-TYPE TRANSCRIPTIONAL REPRESSOR RSPR"/>
    <property type="match status" value="1"/>
</dbReference>
<keyword evidence="1" id="KW-0805">Transcription regulation</keyword>
<dbReference type="InterPro" id="IPR036390">
    <property type="entry name" value="WH_DNA-bd_sf"/>
</dbReference>
<dbReference type="RefSeq" id="WP_052512197.1">
    <property type="nucleotide sequence ID" value="NZ_BAND01000140.1"/>
</dbReference>
<gene>
    <name evidence="5" type="ORF">Amme_141_003</name>
</gene>
<evidence type="ECO:0000256" key="2">
    <source>
        <dbReference type="ARBA" id="ARBA00023125"/>
    </source>
</evidence>
<dbReference type="AlphaFoldDB" id="A0A023D8J0"/>
<dbReference type="EMBL" id="BAND01000140">
    <property type="protein sequence ID" value="GAJ30487.1"/>
    <property type="molecule type" value="Genomic_DNA"/>
</dbReference>
<dbReference type="InterPro" id="IPR011711">
    <property type="entry name" value="GntR_C"/>
</dbReference>
<evidence type="ECO:0000313" key="6">
    <source>
        <dbReference type="Proteomes" id="UP000019760"/>
    </source>
</evidence>
<feature type="domain" description="HTH gntR-type" evidence="4">
    <location>
        <begin position="20"/>
        <end position="87"/>
    </location>
</feature>
<keyword evidence="6" id="KW-1185">Reference proteome</keyword>
<dbReference type="InterPro" id="IPR008920">
    <property type="entry name" value="TF_FadR/GntR_C"/>
</dbReference>
<name>A0A023D8J0_ACIMT</name>
<comment type="caution">
    <text evidence="5">The sequence shown here is derived from an EMBL/GenBank/DDBJ whole genome shotgun (WGS) entry which is preliminary data.</text>
</comment>
<organism evidence="5 6">
    <name type="scientific">Acidomonas methanolica NBRC 104435</name>
    <dbReference type="NCBI Taxonomy" id="1231351"/>
    <lineage>
        <taxon>Bacteria</taxon>
        <taxon>Pseudomonadati</taxon>
        <taxon>Pseudomonadota</taxon>
        <taxon>Alphaproteobacteria</taxon>
        <taxon>Acetobacterales</taxon>
        <taxon>Acetobacteraceae</taxon>
        <taxon>Acidomonas</taxon>
    </lineage>
</organism>
<dbReference type="CDD" id="cd07377">
    <property type="entry name" value="WHTH_GntR"/>
    <property type="match status" value="1"/>
</dbReference>
<dbReference type="GO" id="GO:0003700">
    <property type="term" value="F:DNA-binding transcription factor activity"/>
    <property type="evidence" value="ECO:0007669"/>
    <property type="project" value="InterPro"/>
</dbReference>
<dbReference type="Gene3D" id="1.10.10.10">
    <property type="entry name" value="Winged helix-like DNA-binding domain superfamily/Winged helix DNA-binding domain"/>
    <property type="match status" value="1"/>
</dbReference>
<keyword evidence="2" id="KW-0238">DNA-binding</keyword>
<evidence type="ECO:0000313" key="5">
    <source>
        <dbReference type="EMBL" id="GAJ30487.1"/>
    </source>
</evidence>
<reference evidence="6" key="1">
    <citation type="journal article" date="2014" name="FEMS Microbiol. Lett.">
        <title>Draft Genomic DNA Sequence of the Facultatively Methylotrophic Bacterium Acidomonas methanolica type strain MB58.</title>
        <authorList>
            <person name="Higashiura N."/>
            <person name="Hadano H."/>
            <person name="Hirakawa H."/>
            <person name="Matsutani M."/>
            <person name="Takabe S."/>
            <person name="Matsushita K."/>
            <person name="Azuma Y."/>
        </authorList>
    </citation>
    <scope>NUCLEOTIDE SEQUENCE [LARGE SCALE GENOMIC DNA]</scope>
    <source>
        <strain evidence="6">MB58</strain>
    </source>
</reference>
<dbReference type="SUPFAM" id="SSF48008">
    <property type="entry name" value="GntR ligand-binding domain-like"/>
    <property type="match status" value="1"/>
</dbReference>
<keyword evidence="3" id="KW-0804">Transcription</keyword>
<evidence type="ECO:0000259" key="4">
    <source>
        <dbReference type="PROSITE" id="PS50949"/>
    </source>
</evidence>
<sequence length="228" mass="25791">MDVVEEEPVSETGRREGSAALLSERVYARLKREIVFGHLPPNAKIVEREICEQFAVSRTPLREALLRLAADGLVIVKPQSGTLVAPITLSRVMAAQFIRERLECGLVRRVTDRWSRAGHATLLENIAAQKVAAERNDFEGFHDLDEAFHGHMSIIAGLPDVWTTIAASKPHLDRIRIESLDRRKHIQDLILDHTDIVAALADRNVPKAKRLLRAHLRQVLRSLEYRNQ</sequence>
<dbReference type="GO" id="GO:0003677">
    <property type="term" value="F:DNA binding"/>
    <property type="evidence" value="ECO:0007669"/>
    <property type="project" value="UniProtKB-KW"/>
</dbReference>
<dbReference type="PANTHER" id="PTHR43537">
    <property type="entry name" value="TRANSCRIPTIONAL REGULATOR, GNTR FAMILY"/>
    <property type="match status" value="1"/>
</dbReference>
<dbReference type="PRINTS" id="PR00035">
    <property type="entry name" value="HTHGNTR"/>
</dbReference>
<dbReference type="Proteomes" id="UP000019760">
    <property type="component" value="Unassembled WGS sequence"/>
</dbReference>
<evidence type="ECO:0000256" key="3">
    <source>
        <dbReference type="ARBA" id="ARBA00023163"/>
    </source>
</evidence>
<evidence type="ECO:0000256" key="1">
    <source>
        <dbReference type="ARBA" id="ARBA00023015"/>
    </source>
</evidence>
<dbReference type="Gene3D" id="1.20.120.530">
    <property type="entry name" value="GntR ligand-binding domain-like"/>
    <property type="match status" value="1"/>
</dbReference>
<protein>
    <submittedName>
        <fullName evidence="5">Transcriptional regulator</fullName>
    </submittedName>
</protein>